<keyword evidence="3" id="KW-1185">Reference proteome</keyword>
<organism evidence="2 3">
    <name type="scientific">Periconia digitata</name>
    <dbReference type="NCBI Taxonomy" id="1303443"/>
    <lineage>
        <taxon>Eukaryota</taxon>
        <taxon>Fungi</taxon>
        <taxon>Dikarya</taxon>
        <taxon>Ascomycota</taxon>
        <taxon>Pezizomycotina</taxon>
        <taxon>Dothideomycetes</taxon>
        <taxon>Pleosporomycetidae</taxon>
        <taxon>Pleosporales</taxon>
        <taxon>Massarineae</taxon>
        <taxon>Periconiaceae</taxon>
        <taxon>Periconia</taxon>
    </lineage>
</organism>
<feature type="region of interest" description="Disordered" evidence="1">
    <location>
        <begin position="1"/>
        <end position="45"/>
    </location>
</feature>
<dbReference type="AlphaFoldDB" id="A0A9W4U727"/>
<name>A0A9W4U727_9PLEO</name>
<evidence type="ECO:0000256" key="1">
    <source>
        <dbReference type="SAM" id="MobiDB-lite"/>
    </source>
</evidence>
<accession>A0A9W4U727</accession>
<proteinExistence type="predicted"/>
<comment type="caution">
    <text evidence="2">The sequence shown here is derived from an EMBL/GenBank/DDBJ whole genome shotgun (WGS) entry which is preliminary data.</text>
</comment>
<evidence type="ECO:0000313" key="2">
    <source>
        <dbReference type="EMBL" id="CAI6306950.1"/>
    </source>
</evidence>
<dbReference type="EMBL" id="CAOQHR010000002">
    <property type="protein sequence ID" value="CAI6306950.1"/>
    <property type="molecule type" value="Genomic_DNA"/>
</dbReference>
<reference evidence="2" key="1">
    <citation type="submission" date="2023-01" db="EMBL/GenBank/DDBJ databases">
        <authorList>
            <person name="Van Ghelder C."/>
            <person name="Rancurel C."/>
        </authorList>
    </citation>
    <scope>NUCLEOTIDE SEQUENCE</scope>
    <source>
        <strain evidence="2">CNCM I-4278</strain>
    </source>
</reference>
<dbReference type="Proteomes" id="UP001152607">
    <property type="component" value="Unassembled WGS sequence"/>
</dbReference>
<sequence>MQFKIHQPQDLLIYPSSIRSSKNPKRKPEANSQQASARRFPSMGQCNCTNTNTQLSPKRLPYHGLISEKRPKTRPHIHKISNPYHSLSRQGKESCIQATPHAAYQLVAKQCSKSTRPRHKI</sequence>
<protein>
    <submittedName>
        <fullName evidence="2">Uncharacterized protein</fullName>
    </submittedName>
</protein>
<evidence type="ECO:0000313" key="3">
    <source>
        <dbReference type="Proteomes" id="UP001152607"/>
    </source>
</evidence>
<gene>
    <name evidence="2" type="ORF">PDIGIT_LOCUS3061</name>
</gene>